<dbReference type="GO" id="GO:0005524">
    <property type="term" value="F:ATP binding"/>
    <property type="evidence" value="ECO:0007669"/>
    <property type="project" value="UniProtKB-UniRule"/>
</dbReference>
<accession>A0A0A2TBB8</accession>
<dbReference type="EC" id="2.7.1.24" evidence="5 6"/>
<sequence>MTVVIGLTGSIASGKSTVSLMFDEFNIPVVDADKLSRKVVEPGKKAYNQIIEEFGHDILRDDQTIDRKALGTIVFNDEEKRKKLNSFVHPAVREEMVQQRDFYVTEGYKAVVLDIPLLFESDLAHYVDKVVVVYVDEDTQLKRLMERDKSTKEDALSRINSQMPVSQKAKKADEVVDNSGSKHDSYKQLETILRQWKII</sequence>
<keyword evidence="5" id="KW-0808">Transferase</keyword>
<keyword evidence="4 5" id="KW-0173">Coenzyme A biosynthesis</keyword>
<dbReference type="NCBIfam" id="TIGR00152">
    <property type="entry name" value="dephospho-CoA kinase"/>
    <property type="match status" value="1"/>
</dbReference>
<dbReference type="CDD" id="cd02022">
    <property type="entry name" value="DPCK"/>
    <property type="match status" value="1"/>
</dbReference>
<keyword evidence="3 5" id="KW-0067">ATP-binding</keyword>
<dbReference type="Proteomes" id="UP000030147">
    <property type="component" value="Unassembled WGS sequence"/>
</dbReference>
<name>A0A0A2TBB8_9BACI</name>
<evidence type="ECO:0000256" key="2">
    <source>
        <dbReference type="ARBA" id="ARBA00022741"/>
    </source>
</evidence>
<dbReference type="PANTHER" id="PTHR10695">
    <property type="entry name" value="DEPHOSPHO-COA KINASE-RELATED"/>
    <property type="match status" value="1"/>
</dbReference>
<dbReference type="PROSITE" id="PS51219">
    <property type="entry name" value="DPCK"/>
    <property type="match status" value="1"/>
</dbReference>
<evidence type="ECO:0000256" key="4">
    <source>
        <dbReference type="ARBA" id="ARBA00022993"/>
    </source>
</evidence>
<keyword evidence="5 7" id="KW-0418">Kinase</keyword>
<evidence type="ECO:0000313" key="8">
    <source>
        <dbReference type="Proteomes" id="UP000030147"/>
    </source>
</evidence>
<dbReference type="EMBL" id="AVBF01000050">
    <property type="protein sequence ID" value="KGP71723.1"/>
    <property type="molecule type" value="Genomic_DNA"/>
</dbReference>
<comment type="caution">
    <text evidence="7">The sequence shown here is derived from an EMBL/GenBank/DDBJ whole genome shotgun (WGS) entry which is preliminary data.</text>
</comment>
<dbReference type="Pfam" id="PF01121">
    <property type="entry name" value="CoaE"/>
    <property type="match status" value="1"/>
</dbReference>
<evidence type="ECO:0000256" key="6">
    <source>
        <dbReference type="NCBIfam" id="TIGR00152"/>
    </source>
</evidence>
<keyword evidence="8" id="KW-1185">Reference proteome</keyword>
<comment type="subcellular location">
    <subcellularLocation>
        <location evidence="5">Cytoplasm</location>
    </subcellularLocation>
</comment>
<proteinExistence type="inferred from homology"/>
<comment type="similarity">
    <text evidence="1 5">Belongs to the CoaE family.</text>
</comment>
<comment type="catalytic activity">
    <reaction evidence="5">
        <text>3'-dephospho-CoA + ATP = ADP + CoA + H(+)</text>
        <dbReference type="Rhea" id="RHEA:18245"/>
        <dbReference type="ChEBI" id="CHEBI:15378"/>
        <dbReference type="ChEBI" id="CHEBI:30616"/>
        <dbReference type="ChEBI" id="CHEBI:57287"/>
        <dbReference type="ChEBI" id="CHEBI:57328"/>
        <dbReference type="ChEBI" id="CHEBI:456216"/>
        <dbReference type="EC" id="2.7.1.24"/>
    </reaction>
</comment>
<dbReference type="HAMAP" id="MF_00376">
    <property type="entry name" value="Dephospho_CoA_kinase"/>
    <property type="match status" value="1"/>
</dbReference>
<dbReference type="GO" id="GO:0005737">
    <property type="term" value="C:cytoplasm"/>
    <property type="evidence" value="ECO:0007669"/>
    <property type="project" value="UniProtKB-SubCell"/>
</dbReference>
<comment type="pathway">
    <text evidence="5">Cofactor biosynthesis; coenzyme A biosynthesis; CoA from (R)-pantothenate: step 5/5.</text>
</comment>
<dbReference type="GO" id="GO:0015937">
    <property type="term" value="P:coenzyme A biosynthetic process"/>
    <property type="evidence" value="ECO:0007669"/>
    <property type="project" value="UniProtKB-UniRule"/>
</dbReference>
<protein>
    <recommendedName>
        <fullName evidence="5 6">Dephospho-CoA kinase</fullName>
        <ecNumber evidence="5 6">2.7.1.24</ecNumber>
    </recommendedName>
    <alternativeName>
        <fullName evidence="5">Dephosphocoenzyme A kinase</fullName>
    </alternativeName>
</protein>
<reference evidence="7 8" key="1">
    <citation type="journal article" date="2015" name="Stand. Genomic Sci.">
        <title>High quality draft genome sequence of the moderately halophilic bacterium Pontibacillus yanchengensis Y32(T) and comparison among Pontibacillus genomes.</title>
        <authorList>
            <person name="Huang J."/>
            <person name="Qiao Z.X."/>
            <person name="Tang J.W."/>
            <person name="Wang G."/>
        </authorList>
    </citation>
    <scope>NUCLEOTIDE SEQUENCE [LARGE SCALE GENOMIC DNA]</scope>
    <source>
        <strain evidence="7 8">Y32</strain>
    </source>
</reference>
<dbReference type="OrthoDB" id="9812943at2"/>
<dbReference type="InterPro" id="IPR001977">
    <property type="entry name" value="Depp_CoAkinase"/>
</dbReference>
<organism evidence="7 8">
    <name type="scientific">Pontibacillus yanchengensis Y32</name>
    <dbReference type="NCBI Taxonomy" id="1385514"/>
    <lineage>
        <taxon>Bacteria</taxon>
        <taxon>Bacillati</taxon>
        <taxon>Bacillota</taxon>
        <taxon>Bacilli</taxon>
        <taxon>Bacillales</taxon>
        <taxon>Bacillaceae</taxon>
        <taxon>Pontibacillus</taxon>
    </lineage>
</organism>
<dbReference type="RefSeq" id="WP_036822086.1">
    <property type="nucleotide sequence ID" value="NZ_AVBF01000050.1"/>
</dbReference>
<dbReference type="Gene3D" id="3.40.50.300">
    <property type="entry name" value="P-loop containing nucleotide triphosphate hydrolases"/>
    <property type="match status" value="1"/>
</dbReference>
<comment type="function">
    <text evidence="5">Catalyzes the phosphorylation of the 3'-hydroxyl group of dephosphocoenzyme A to form coenzyme A.</text>
</comment>
<dbReference type="eggNOG" id="COG0237">
    <property type="taxonomic scope" value="Bacteria"/>
</dbReference>
<dbReference type="InterPro" id="IPR027417">
    <property type="entry name" value="P-loop_NTPase"/>
</dbReference>
<evidence type="ECO:0000256" key="1">
    <source>
        <dbReference type="ARBA" id="ARBA00009018"/>
    </source>
</evidence>
<dbReference type="FunFam" id="3.40.50.300:FF:000485">
    <property type="entry name" value="Dephospho-CoA kinase CAB5"/>
    <property type="match status" value="1"/>
</dbReference>
<dbReference type="STRING" id="1385514.N782_16860"/>
<evidence type="ECO:0000256" key="5">
    <source>
        <dbReference type="HAMAP-Rule" id="MF_00376"/>
    </source>
</evidence>
<keyword evidence="2 5" id="KW-0547">Nucleotide-binding</keyword>
<dbReference type="SUPFAM" id="SSF52540">
    <property type="entry name" value="P-loop containing nucleoside triphosphate hydrolases"/>
    <property type="match status" value="1"/>
</dbReference>
<dbReference type="AlphaFoldDB" id="A0A0A2TBB8"/>
<keyword evidence="5" id="KW-0963">Cytoplasm</keyword>
<feature type="binding site" evidence="5">
    <location>
        <begin position="12"/>
        <end position="17"/>
    </location>
    <ligand>
        <name>ATP</name>
        <dbReference type="ChEBI" id="CHEBI:30616"/>
    </ligand>
</feature>
<dbReference type="PANTHER" id="PTHR10695:SF46">
    <property type="entry name" value="BIFUNCTIONAL COENZYME A SYNTHASE-RELATED"/>
    <property type="match status" value="1"/>
</dbReference>
<dbReference type="GO" id="GO:0004140">
    <property type="term" value="F:dephospho-CoA kinase activity"/>
    <property type="evidence" value="ECO:0007669"/>
    <property type="project" value="UniProtKB-UniRule"/>
</dbReference>
<gene>
    <name evidence="5" type="primary">coaE</name>
    <name evidence="7" type="ORF">N782_16860</name>
</gene>
<evidence type="ECO:0000256" key="3">
    <source>
        <dbReference type="ARBA" id="ARBA00022840"/>
    </source>
</evidence>
<dbReference type="UniPathway" id="UPA00241">
    <property type="reaction ID" value="UER00356"/>
</dbReference>
<evidence type="ECO:0000313" key="7">
    <source>
        <dbReference type="EMBL" id="KGP71723.1"/>
    </source>
</evidence>